<keyword evidence="5" id="KW-1185">Reference proteome</keyword>
<feature type="signal peptide" evidence="2">
    <location>
        <begin position="1"/>
        <end position="16"/>
    </location>
</feature>
<reference evidence="4 5" key="1">
    <citation type="submission" date="2015-09" db="EMBL/GenBank/DDBJ databases">
        <title>Draft genome of the parasitic nematode Teladorsagia circumcincta isolate WARC Sus (inbred).</title>
        <authorList>
            <person name="Mitreva M."/>
        </authorList>
    </citation>
    <scope>NUCLEOTIDE SEQUENCE [LARGE SCALE GENOMIC DNA]</scope>
    <source>
        <strain evidence="4 5">S</strain>
    </source>
</reference>
<gene>
    <name evidence="4" type="ORF">TELCIR_15127</name>
</gene>
<dbReference type="InterPro" id="IPR001506">
    <property type="entry name" value="Peptidase_M12A"/>
</dbReference>
<dbReference type="AlphaFoldDB" id="A0A2G9TZ55"/>
<dbReference type="OrthoDB" id="5873044at2759"/>
<evidence type="ECO:0000313" key="5">
    <source>
        <dbReference type="Proteomes" id="UP000230423"/>
    </source>
</evidence>
<dbReference type="PROSITE" id="PS51864">
    <property type="entry name" value="ASTACIN"/>
    <property type="match status" value="1"/>
</dbReference>
<evidence type="ECO:0000313" key="4">
    <source>
        <dbReference type="EMBL" id="PIO63273.1"/>
    </source>
</evidence>
<feature type="chain" id="PRO_5013748794" description="Peptidase M12A domain-containing protein" evidence="2">
    <location>
        <begin position="17"/>
        <end position="128"/>
    </location>
</feature>
<dbReference type="Proteomes" id="UP000230423">
    <property type="component" value="Unassembled WGS sequence"/>
</dbReference>
<dbReference type="EMBL" id="KZ351089">
    <property type="protein sequence ID" value="PIO63273.1"/>
    <property type="molecule type" value="Genomic_DNA"/>
</dbReference>
<evidence type="ECO:0000256" key="2">
    <source>
        <dbReference type="SAM" id="SignalP"/>
    </source>
</evidence>
<feature type="domain" description="Peptidase M12A" evidence="3">
    <location>
        <begin position="66"/>
        <end position="128"/>
    </location>
</feature>
<dbReference type="GO" id="GO:0004222">
    <property type="term" value="F:metalloendopeptidase activity"/>
    <property type="evidence" value="ECO:0007669"/>
    <property type="project" value="InterPro"/>
</dbReference>
<dbReference type="Pfam" id="PF01400">
    <property type="entry name" value="Astacin"/>
    <property type="match status" value="1"/>
</dbReference>
<accession>A0A2G9TZ55</accession>
<proteinExistence type="predicted"/>
<dbReference type="InterPro" id="IPR024079">
    <property type="entry name" value="MetalloPept_cat_dom_sf"/>
</dbReference>
<dbReference type="SUPFAM" id="SSF55486">
    <property type="entry name" value="Metalloproteases ('zincins'), catalytic domain"/>
    <property type="match status" value="1"/>
</dbReference>
<dbReference type="Gene3D" id="3.40.390.10">
    <property type="entry name" value="Collagenase (Catalytic Domain)"/>
    <property type="match status" value="1"/>
</dbReference>
<sequence length="128" mass="14431">MTPILLAILLSVLVNGETHSGLSVIEVNKKHNVHHLLYQGDIVVSREHAEQIASGRKIADGVDGRRSKRQAMNWNAWPSVLWVEGVSYYFDSSIPEQTKNAFRDAAKQWESHTCINFTENSSGEVYHI</sequence>
<protein>
    <recommendedName>
        <fullName evidence="3">Peptidase M12A domain-containing protein</fullName>
    </recommendedName>
</protein>
<organism evidence="4 5">
    <name type="scientific">Teladorsagia circumcincta</name>
    <name type="common">Brown stomach worm</name>
    <name type="synonym">Ostertagia circumcincta</name>
    <dbReference type="NCBI Taxonomy" id="45464"/>
    <lineage>
        <taxon>Eukaryota</taxon>
        <taxon>Metazoa</taxon>
        <taxon>Ecdysozoa</taxon>
        <taxon>Nematoda</taxon>
        <taxon>Chromadorea</taxon>
        <taxon>Rhabditida</taxon>
        <taxon>Rhabditina</taxon>
        <taxon>Rhabditomorpha</taxon>
        <taxon>Strongyloidea</taxon>
        <taxon>Trichostrongylidae</taxon>
        <taxon>Teladorsagia</taxon>
    </lineage>
</organism>
<evidence type="ECO:0000259" key="3">
    <source>
        <dbReference type="PROSITE" id="PS51864"/>
    </source>
</evidence>
<evidence type="ECO:0000256" key="1">
    <source>
        <dbReference type="PROSITE-ProRule" id="PRU01211"/>
    </source>
</evidence>
<dbReference type="GO" id="GO:0006508">
    <property type="term" value="P:proteolysis"/>
    <property type="evidence" value="ECO:0007669"/>
    <property type="project" value="InterPro"/>
</dbReference>
<name>A0A2G9TZ55_TELCI</name>
<keyword evidence="2" id="KW-0732">Signal</keyword>
<comment type="caution">
    <text evidence="1">Lacks conserved residue(s) required for the propagation of feature annotation.</text>
</comment>